<evidence type="ECO:0000256" key="2">
    <source>
        <dbReference type="SAM" id="MobiDB-lite"/>
    </source>
</evidence>
<dbReference type="PANTHER" id="PTHR38043">
    <property type="entry name" value="PROTEIN HEMX"/>
    <property type="match status" value="1"/>
</dbReference>
<dbReference type="OrthoDB" id="5739852at2"/>
<dbReference type="AlphaFoldDB" id="A0A2K9AN18"/>
<feature type="compositionally biased region" description="Polar residues" evidence="2">
    <location>
        <begin position="432"/>
        <end position="441"/>
    </location>
</feature>
<evidence type="ECO:0000256" key="1">
    <source>
        <dbReference type="SAM" id="Coils"/>
    </source>
</evidence>
<reference evidence="4 5" key="1">
    <citation type="submission" date="2017-12" db="EMBL/GenBank/DDBJ databases">
        <title>Kangiella profundi FT102 completed genome.</title>
        <authorList>
            <person name="Xu J."/>
            <person name="Wang J."/>
            <person name="Lu Y."/>
        </authorList>
    </citation>
    <scope>NUCLEOTIDE SEQUENCE [LARGE SCALE GENOMIC DNA]</scope>
    <source>
        <strain evidence="4 5">FT102</strain>
    </source>
</reference>
<keyword evidence="3" id="KW-0472">Membrane</keyword>
<feature type="transmembrane region" description="Helical" evidence="3">
    <location>
        <begin position="80"/>
        <end position="98"/>
    </location>
</feature>
<feature type="compositionally biased region" description="Polar residues" evidence="2">
    <location>
        <begin position="14"/>
        <end position="33"/>
    </location>
</feature>
<evidence type="ECO:0000313" key="4">
    <source>
        <dbReference type="EMBL" id="AUD77803.1"/>
    </source>
</evidence>
<name>A0A2K9AN18_9GAMM</name>
<dbReference type="EMBL" id="CP025120">
    <property type="protein sequence ID" value="AUD77803.1"/>
    <property type="molecule type" value="Genomic_DNA"/>
</dbReference>
<proteinExistence type="predicted"/>
<dbReference type="KEGG" id="kpd:CW740_00555"/>
<gene>
    <name evidence="4" type="ORF">CW740_00555</name>
</gene>
<evidence type="ECO:0000313" key="5">
    <source>
        <dbReference type="Proteomes" id="UP000232693"/>
    </source>
</evidence>
<feature type="compositionally biased region" description="Basic and acidic residues" evidence="2">
    <location>
        <begin position="34"/>
        <end position="47"/>
    </location>
</feature>
<feature type="compositionally biased region" description="Low complexity" evidence="2">
    <location>
        <begin position="407"/>
        <end position="426"/>
    </location>
</feature>
<keyword evidence="5" id="KW-1185">Reference proteome</keyword>
<feature type="region of interest" description="Disordered" evidence="2">
    <location>
        <begin position="405"/>
        <end position="441"/>
    </location>
</feature>
<keyword evidence="3" id="KW-1133">Transmembrane helix</keyword>
<dbReference type="Pfam" id="PF04375">
    <property type="entry name" value="HemX"/>
    <property type="match status" value="1"/>
</dbReference>
<feature type="compositionally biased region" description="Basic and acidic residues" evidence="2">
    <location>
        <begin position="1"/>
        <end position="13"/>
    </location>
</feature>
<sequence length="441" mass="49293">MSKKDKDAKDMVKQESTPASQDDNKATSSTDSNADSKTKSEKKESDNKVTGSGSDTNANSGKKTPPGNITSSKKSSPFKWIIIVIILAILGAGSYYGWTLWNNYQTAQDKASTLDRLNQQVQQQQNVIDILESDSKQQANELSQVNHQLSLQLEQLQKELTETQQKITSTDEQQNQWMLSEAEYLIRQASYKLHYTDNAKTIVGLLQAADRQVLAMNDSSLQRLRQAINNDINKVRASGALDTEGVTIKLQSLKSLVADLELATVQLPDSETTEETNDSEAANEEEISAWQRFKNSFSSALSQYYTVHHYDESMKPFISPQHDALLRQNILLNLQTAQLAAIQHNDAMYHNALSEVEGWVNQFFKSEPATTTAFIQQLDELTQMSVKLNLPQQLESLGVIEQMTGRQSQVTQTQSQDQIQQPQPQQEADSEVTATSEEVAQ</sequence>
<dbReference type="InterPro" id="IPR007470">
    <property type="entry name" value="HemX"/>
</dbReference>
<dbReference type="RefSeq" id="WP_106645725.1">
    <property type="nucleotide sequence ID" value="NZ_BMGO01000001.1"/>
</dbReference>
<protein>
    <submittedName>
        <fullName evidence="4">Uncharacterized protein</fullName>
    </submittedName>
</protein>
<feature type="coiled-coil region" evidence="1">
    <location>
        <begin position="104"/>
        <end position="173"/>
    </location>
</feature>
<evidence type="ECO:0000256" key="3">
    <source>
        <dbReference type="SAM" id="Phobius"/>
    </source>
</evidence>
<keyword evidence="1" id="KW-0175">Coiled coil</keyword>
<feature type="region of interest" description="Disordered" evidence="2">
    <location>
        <begin position="1"/>
        <end position="72"/>
    </location>
</feature>
<dbReference type="PANTHER" id="PTHR38043:SF1">
    <property type="entry name" value="PROTEIN HEMX"/>
    <property type="match status" value="1"/>
</dbReference>
<keyword evidence="3" id="KW-0812">Transmembrane</keyword>
<dbReference type="Proteomes" id="UP000232693">
    <property type="component" value="Chromosome"/>
</dbReference>
<feature type="compositionally biased region" description="Polar residues" evidence="2">
    <location>
        <begin position="49"/>
        <end position="72"/>
    </location>
</feature>
<organism evidence="4 5">
    <name type="scientific">Kangiella profundi</name>
    <dbReference type="NCBI Taxonomy" id="1561924"/>
    <lineage>
        <taxon>Bacteria</taxon>
        <taxon>Pseudomonadati</taxon>
        <taxon>Pseudomonadota</taxon>
        <taxon>Gammaproteobacteria</taxon>
        <taxon>Kangiellales</taxon>
        <taxon>Kangiellaceae</taxon>
        <taxon>Kangiella</taxon>
    </lineage>
</organism>
<accession>A0A2K9AN18</accession>